<dbReference type="RefSeq" id="WP_064122979.1">
    <property type="nucleotide sequence ID" value="NZ_CP015243.1"/>
</dbReference>
<dbReference type="KEGG" id="haa:A5892_11840"/>
<organism evidence="2 3">
    <name type="scientific">Halotalea alkalilenta</name>
    <dbReference type="NCBI Taxonomy" id="376489"/>
    <lineage>
        <taxon>Bacteria</taxon>
        <taxon>Pseudomonadati</taxon>
        <taxon>Pseudomonadota</taxon>
        <taxon>Gammaproteobacteria</taxon>
        <taxon>Oceanospirillales</taxon>
        <taxon>Halomonadaceae</taxon>
        <taxon>Halotalea</taxon>
    </lineage>
</organism>
<dbReference type="Pfam" id="PF04341">
    <property type="entry name" value="DUF485"/>
    <property type="match status" value="1"/>
</dbReference>
<evidence type="ECO:0000313" key="2">
    <source>
        <dbReference type="EMBL" id="ANF58073.1"/>
    </source>
</evidence>
<feature type="transmembrane region" description="Helical" evidence="1">
    <location>
        <begin position="50"/>
        <end position="73"/>
    </location>
</feature>
<protein>
    <recommendedName>
        <fullName evidence="4">DUF485 domain-containing protein</fullName>
    </recommendedName>
</protein>
<dbReference type="EMBL" id="CP015243">
    <property type="protein sequence ID" value="ANF58073.1"/>
    <property type="molecule type" value="Genomic_DNA"/>
</dbReference>
<dbReference type="AlphaFoldDB" id="A0A172YFR6"/>
<sequence length="85" mass="9190">MNSVIATKDNESLAFGLSLTALQMFVYLSFILVSCFHAEELRRNVPIIDLPLSFVFGLAVIVCGTALTIIYVVHANAVPEGEATC</sequence>
<feature type="transmembrane region" description="Helical" evidence="1">
    <location>
        <begin position="12"/>
        <end position="38"/>
    </location>
</feature>
<proteinExistence type="predicted"/>
<evidence type="ECO:0008006" key="4">
    <source>
        <dbReference type="Google" id="ProtNLM"/>
    </source>
</evidence>
<evidence type="ECO:0000256" key="1">
    <source>
        <dbReference type="SAM" id="Phobius"/>
    </source>
</evidence>
<keyword evidence="1" id="KW-0472">Membrane</keyword>
<keyword evidence="1" id="KW-1133">Transmembrane helix</keyword>
<name>A0A172YFR6_9GAMM</name>
<reference evidence="2 3" key="1">
    <citation type="submission" date="2016-04" db="EMBL/GenBank/DDBJ databases">
        <title>Complete Genome Sequence of Halotalea alkalilenta IHB B 13600.</title>
        <authorList>
            <person name="Swarnkar M.K."/>
            <person name="Sharma A."/>
            <person name="Kaushal K."/>
            <person name="Soni R."/>
            <person name="Rana S."/>
            <person name="Singh A.K."/>
            <person name="Gulati A."/>
        </authorList>
    </citation>
    <scope>NUCLEOTIDE SEQUENCE [LARGE SCALE GENOMIC DNA]</scope>
    <source>
        <strain evidence="2 3">IHB B 13600</strain>
    </source>
</reference>
<keyword evidence="3" id="KW-1185">Reference proteome</keyword>
<keyword evidence="1" id="KW-0812">Transmembrane</keyword>
<dbReference type="Proteomes" id="UP000077875">
    <property type="component" value="Chromosome"/>
</dbReference>
<gene>
    <name evidence="2" type="ORF">A5892_11840</name>
</gene>
<evidence type="ECO:0000313" key="3">
    <source>
        <dbReference type="Proteomes" id="UP000077875"/>
    </source>
</evidence>
<dbReference type="InterPro" id="IPR007436">
    <property type="entry name" value="DUF485"/>
</dbReference>
<dbReference type="STRING" id="376489.A5892_11840"/>
<accession>A0A172YFR6</accession>